<comment type="caution">
    <text evidence="1">The sequence shown here is derived from an EMBL/GenBank/DDBJ whole genome shotgun (WGS) entry which is preliminary data.</text>
</comment>
<evidence type="ECO:0000313" key="1">
    <source>
        <dbReference type="EMBL" id="GGU64340.1"/>
    </source>
</evidence>
<dbReference type="Proteomes" id="UP000649573">
    <property type="component" value="Unassembled WGS sequence"/>
</dbReference>
<dbReference type="EMBL" id="BMRE01000038">
    <property type="protein sequence ID" value="GGU64340.1"/>
    <property type="molecule type" value="Genomic_DNA"/>
</dbReference>
<proteinExistence type="predicted"/>
<name>A0ABQ2V2I5_9PSEU</name>
<evidence type="ECO:0000313" key="2">
    <source>
        <dbReference type="Proteomes" id="UP000649573"/>
    </source>
</evidence>
<sequence>MRLPPPSTKSESASTALAKLRSIASPDARREARYVVNASSTCWGRATSMGWWDTCPWSAVSGTTRMSGPVYHMLGSSLTQRKCH</sequence>
<reference evidence="2" key="1">
    <citation type="journal article" date="2019" name="Int. J. Syst. Evol. Microbiol.">
        <title>The Global Catalogue of Microorganisms (GCM) 10K type strain sequencing project: providing services to taxonomists for standard genome sequencing and annotation.</title>
        <authorList>
            <consortium name="The Broad Institute Genomics Platform"/>
            <consortium name="The Broad Institute Genome Sequencing Center for Infectious Disease"/>
            <person name="Wu L."/>
            <person name="Ma J."/>
        </authorList>
    </citation>
    <scope>NUCLEOTIDE SEQUENCE [LARGE SCALE GENOMIC DNA]</scope>
    <source>
        <strain evidence="2">JCM 3296</strain>
    </source>
</reference>
<gene>
    <name evidence="1" type="ORF">GCM10010178_65360</name>
</gene>
<organism evidence="1 2">
    <name type="scientific">Lentzea flava</name>
    <dbReference type="NCBI Taxonomy" id="103732"/>
    <lineage>
        <taxon>Bacteria</taxon>
        <taxon>Bacillati</taxon>
        <taxon>Actinomycetota</taxon>
        <taxon>Actinomycetes</taxon>
        <taxon>Pseudonocardiales</taxon>
        <taxon>Pseudonocardiaceae</taxon>
        <taxon>Lentzea</taxon>
    </lineage>
</organism>
<keyword evidence="2" id="KW-1185">Reference proteome</keyword>
<accession>A0ABQ2V2I5</accession>
<protein>
    <submittedName>
        <fullName evidence="1">Uncharacterized protein</fullName>
    </submittedName>
</protein>